<feature type="transmembrane region" description="Helical" evidence="3">
    <location>
        <begin position="141"/>
        <end position="157"/>
    </location>
</feature>
<dbReference type="CDD" id="cd05237">
    <property type="entry name" value="UDP_invert_4-6DH_SDR_e"/>
    <property type="match status" value="1"/>
</dbReference>
<feature type="domain" description="Polysaccharide biosynthesis protein CapD-like" evidence="4">
    <location>
        <begin position="325"/>
        <end position="613"/>
    </location>
</feature>
<dbReference type="PANTHER" id="PTHR43318:SF1">
    <property type="entry name" value="POLYSACCHARIDE BIOSYNTHESIS PROTEIN EPSC-RELATED"/>
    <property type="match status" value="1"/>
</dbReference>
<dbReference type="Gene3D" id="3.40.50.720">
    <property type="entry name" value="NAD(P)-binding Rossmann-like Domain"/>
    <property type="match status" value="2"/>
</dbReference>
<organism evidence="5 6">
    <name type="scientific">Propylenella binzhouense</name>
    <dbReference type="NCBI Taxonomy" id="2555902"/>
    <lineage>
        <taxon>Bacteria</taxon>
        <taxon>Pseudomonadati</taxon>
        <taxon>Pseudomonadota</taxon>
        <taxon>Alphaproteobacteria</taxon>
        <taxon>Hyphomicrobiales</taxon>
        <taxon>Propylenellaceae</taxon>
        <taxon>Propylenella</taxon>
    </lineage>
</organism>
<dbReference type="InterPro" id="IPR036291">
    <property type="entry name" value="NAD(P)-bd_dom_sf"/>
</dbReference>
<evidence type="ECO:0000256" key="3">
    <source>
        <dbReference type="SAM" id="Phobius"/>
    </source>
</evidence>
<feature type="transmembrane region" description="Helical" evidence="3">
    <location>
        <begin position="74"/>
        <end position="96"/>
    </location>
</feature>
<evidence type="ECO:0000256" key="1">
    <source>
        <dbReference type="ARBA" id="ARBA00007430"/>
    </source>
</evidence>
<protein>
    <submittedName>
        <fullName evidence="5">Polysaccharide biosynthesis protein</fullName>
    </submittedName>
</protein>
<keyword evidence="3" id="KW-0812">Transmembrane</keyword>
<dbReference type="EMBL" id="SPKJ01000020">
    <property type="protein sequence ID" value="MYZ47741.1"/>
    <property type="molecule type" value="Genomic_DNA"/>
</dbReference>
<dbReference type="PANTHER" id="PTHR43318">
    <property type="entry name" value="UDP-N-ACETYLGLUCOSAMINE 4,6-DEHYDRATASE"/>
    <property type="match status" value="1"/>
</dbReference>
<evidence type="ECO:0000313" key="5">
    <source>
        <dbReference type="EMBL" id="MYZ47741.1"/>
    </source>
</evidence>
<gene>
    <name evidence="5" type="ORF">E4O86_08450</name>
</gene>
<comment type="similarity">
    <text evidence="1">Belongs to the polysaccharide synthase family.</text>
</comment>
<feature type="region of interest" description="Disordered" evidence="2">
    <location>
        <begin position="662"/>
        <end position="681"/>
    </location>
</feature>
<feature type="transmembrane region" description="Helical" evidence="3">
    <location>
        <begin position="108"/>
        <end position="129"/>
    </location>
</feature>
<dbReference type="Proteomes" id="UP000773614">
    <property type="component" value="Unassembled WGS sequence"/>
</dbReference>
<dbReference type="Pfam" id="PF02719">
    <property type="entry name" value="Polysacc_synt_2"/>
    <property type="match status" value="1"/>
</dbReference>
<keyword evidence="6" id="KW-1185">Reference proteome</keyword>
<proteinExistence type="inferred from homology"/>
<evidence type="ECO:0000256" key="2">
    <source>
        <dbReference type="SAM" id="MobiDB-lite"/>
    </source>
</evidence>
<dbReference type="InterPro" id="IPR051203">
    <property type="entry name" value="Polysaccharide_Synthase-Rel"/>
</dbReference>
<evidence type="ECO:0000259" key="4">
    <source>
        <dbReference type="Pfam" id="PF02719"/>
    </source>
</evidence>
<feature type="transmembrane region" description="Helical" evidence="3">
    <location>
        <begin position="42"/>
        <end position="62"/>
    </location>
</feature>
<dbReference type="SUPFAM" id="SSF51735">
    <property type="entry name" value="NAD(P)-binding Rossmann-fold domains"/>
    <property type="match status" value="1"/>
</dbReference>
<dbReference type="Pfam" id="PF13727">
    <property type="entry name" value="CoA_binding_3"/>
    <property type="match status" value="1"/>
</dbReference>
<accession>A0A964T3C7</accession>
<keyword evidence="3" id="KW-0472">Membrane</keyword>
<comment type="caution">
    <text evidence="5">The sequence shown here is derived from an EMBL/GenBank/DDBJ whole genome shotgun (WGS) entry which is preliminary data.</text>
</comment>
<evidence type="ECO:0000313" key="6">
    <source>
        <dbReference type="Proteomes" id="UP000773614"/>
    </source>
</evidence>
<reference evidence="5" key="1">
    <citation type="submission" date="2019-03" db="EMBL/GenBank/DDBJ databases">
        <title>Afifella sp. nov., isolated from activated sludge.</title>
        <authorList>
            <person name="Li Q."/>
            <person name="Liu Y."/>
        </authorList>
    </citation>
    <scope>NUCLEOTIDE SEQUENCE</scope>
    <source>
        <strain evidence="5">L72</strain>
    </source>
</reference>
<sequence>MLQKNNSREVEEADSAAGPDPASRLIMAWRLERPSSTTLKRLAAGIHDIIAAGFSIALALLLRYGWQNLPPPSQIVTVVAVFAAIAAVAFWFFRLGRGIWRFASLTDLRNIVLASTVTVVAFLILMFLVNRLAYVPRSVPLIAWFILIVMLATPRIFHRLLKDGGIGALLQVQEALQPRQRVLIVASAGQADRVIRRFGLEQSPHYRLVGVVDFRRRSKGRTVRGVPILGDVAEIDGILATLARQGLRPDAMIITAAQGNREALQAVAIAAAGHGIAIKRLNDPVGVLSKEEPEFHAVTLEDLLGRPPVRLELEQIHQLIAGQVVLITGAGGSIGSEIARQVAAYGPERLVLVDNSEFNLYSIDRRIAALNPALCKASILASVRDRRTIRRIIARERPALIFHAAALKHVPLVEMNLSEGVLTNVMGTCNVADAAVDAGVGAMVLISTDKAIRPTSAMGASKRAAEAYCQALDVAEDGTRFITVRFGNVLGSNGSVVPLFEEQIRTGGPVTVTHPDMQRYFMTIREATELVLQAAVHGLGHPDERGRILVLDMGKPVRIVDLARTLIALSGYRPDIDIPIQFTGLRPGEKLFEELFDPKEAAMPTSTEGVLIASPRLFDKDLLLLALQRLERAARRDDVAEARNTLADIVPEFTGAAAAPPVVEANPHGEPFRVPSEPTLH</sequence>
<name>A0A964T3C7_9HYPH</name>
<keyword evidence="3" id="KW-1133">Transmembrane helix</keyword>
<dbReference type="InterPro" id="IPR003869">
    <property type="entry name" value="Polysac_CapD-like"/>
</dbReference>
<dbReference type="AlphaFoldDB" id="A0A964T3C7"/>